<keyword evidence="15" id="KW-1185">Reference proteome</keyword>
<dbReference type="Gene3D" id="3.20.20.70">
    <property type="entry name" value="Aldolase class I"/>
    <property type="match status" value="1"/>
</dbReference>
<dbReference type="HAMAP" id="MF_00418">
    <property type="entry name" value="DapA"/>
    <property type="match status" value="1"/>
</dbReference>
<evidence type="ECO:0000313" key="14">
    <source>
        <dbReference type="EMBL" id="MDW0109176.1"/>
    </source>
</evidence>
<evidence type="ECO:0000256" key="4">
    <source>
        <dbReference type="ARBA" id="ARBA00012086"/>
    </source>
</evidence>
<keyword evidence="9 12" id="KW-0456">Lyase</keyword>
<evidence type="ECO:0000256" key="7">
    <source>
        <dbReference type="ARBA" id="ARBA00022915"/>
    </source>
</evidence>
<dbReference type="Pfam" id="PF00701">
    <property type="entry name" value="DHDPS"/>
    <property type="match status" value="1"/>
</dbReference>
<comment type="caution">
    <text evidence="12">Was originally thought to be a dihydrodipicolinate synthase (DHDPS), catalyzing the condensation of (S)-aspartate-beta-semialdehyde [(S)-ASA] and pyruvate to dihydrodipicolinate (DHDP). However, it was shown in E.coli that the product of the enzymatic reaction is not dihydrodipicolinate but in fact (4S)-4-hydroxy-2,3,4,5-tetrahydro-(2S)-dipicolinic acid (HTPA), and that the consecutive dehydration reaction leading to DHDP is not spontaneous but catalyzed by DapB.</text>
</comment>
<evidence type="ECO:0000256" key="12">
    <source>
        <dbReference type="HAMAP-Rule" id="MF_00418"/>
    </source>
</evidence>
<evidence type="ECO:0000256" key="10">
    <source>
        <dbReference type="ARBA" id="ARBA00023270"/>
    </source>
</evidence>
<dbReference type="PANTHER" id="PTHR12128:SF66">
    <property type="entry name" value="4-HYDROXY-2-OXOGLUTARATE ALDOLASE, MITOCHONDRIAL"/>
    <property type="match status" value="1"/>
</dbReference>
<dbReference type="RefSeq" id="WP_317934592.1">
    <property type="nucleotide sequence ID" value="NZ_JAUBDH010000002.1"/>
</dbReference>
<dbReference type="NCBIfam" id="TIGR00674">
    <property type="entry name" value="dapA"/>
    <property type="match status" value="1"/>
</dbReference>
<proteinExistence type="inferred from homology"/>
<feature type="binding site" evidence="12">
    <location>
        <position position="204"/>
    </location>
    <ligand>
        <name>pyruvate</name>
        <dbReference type="ChEBI" id="CHEBI:15361"/>
    </ligand>
</feature>
<evidence type="ECO:0000313" key="15">
    <source>
        <dbReference type="Proteomes" id="UP001280629"/>
    </source>
</evidence>
<comment type="subunit">
    <text evidence="12">Homotetramer; dimer of dimers.</text>
</comment>
<comment type="subcellular location">
    <subcellularLocation>
        <location evidence="12">Cytoplasm</location>
    </subcellularLocation>
</comment>
<feature type="site" description="Part of a proton relay during catalysis" evidence="12">
    <location>
        <position position="108"/>
    </location>
</feature>
<dbReference type="SMART" id="SM01130">
    <property type="entry name" value="DHDPS"/>
    <property type="match status" value="1"/>
</dbReference>
<dbReference type="SUPFAM" id="SSF51569">
    <property type="entry name" value="Aldolase"/>
    <property type="match status" value="1"/>
</dbReference>
<dbReference type="PROSITE" id="PS00666">
    <property type="entry name" value="DHDPS_2"/>
    <property type="match status" value="1"/>
</dbReference>
<dbReference type="PIRSF" id="PIRSF001365">
    <property type="entry name" value="DHDPS"/>
    <property type="match status" value="1"/>
</dbReference>
<evidence type="ECO:0000256" key="9">
    <source>
        <dbReference type="ARBA" id="ARBA00023239"/>
    </source>
</evidence>
<comment type="caution">
    <text evidence="14">The sequence shown here is derived from an EMBL/GenBank/DDBJ whole genome shotgun (WGS) entry which is preliminary data.</text>
</comment>
<comment type="pathway">
    <text evidence="2 12">Amino-acid biosynthesis; L-lysine biosynthesis via DAP pathway; (S)-tetrahydrodipicolinate from L-aspartate: step 3/4.</text>
</comment>
<dbReference type="PANTHER" id="PTHR12128">
    <property type="entry name" value="DIHYDRODIPICOLINATE SYNTHASE"/>
    <property type="match status" value="1"/>
</dbReference>
<feature type="active site" description="Schiff-base intermediate with substrate" evidence="12">
    <location>
        <position position="162"/>
    </location>
</feature>
<dbReference type="GO" id="GO:0008840">
    <property type="term" value="F:4-hydroxy-tetrahydrodipicolinate synthase activity"/>
    <property type="evidence" value="ECO:0007669"/>
    <property type="project" value="UniProtKB-EC"/>
</dbReference>
<gene>
    <name evidence="12 14" type="primary">dapA</name>
    <name evidence="14" type="ORF">QT716_03815</name>
</gene>
<keyword evidence="8 12" id="KW-0457">Lysine biosynthesis</keyword>
<evidence type="ECO:0000256" key="5">
    <source>
        <dbReference type="ARBA" id="ARBA00022490"/>
    </source>
</evidence>
<comment type="function">
    <text evidence="1 12">Catalyzes the condensation of (S)-aspartate-beta-semialdehyde [(S)-ASA] and pyruvate to 4-hydroxy-tetrahydrodipicolinate (HTPA).</text>
</comment>
<organism evidence="14 15">
    <name type="scientific">Sporosarcina aquimarina</name>
    <dbReference type="NCBI Taxonomy" id="114975"/>
    <lineage>
        <taxon>Bacteria</taxon>
        <taxon>Bacillati</taxon>
        <taxon>Bacillota</taxon>
        <taxon>Bacilli</taxon>
        <taxon>Bacillales</taxon>
        <taxon>Caryophanaceae</taxon>
        <taxon>Sporosarcina</taxon>
    </lineage>
</organism>
<evidence type="ECO:0000256" key="2">
    <source>
        <dbReference type="ARBA" id="ARBA00005120"/>
    </source>
</evidence>
<evidence type="ECO:0000256" key="3">
    <source>
        <dbReference type="ARBA" id="ARBA00007592"/>
    </source>
</evidence>
<dbReference type="PRINTS" id="PR00146">
    <property type="entry name" value="DHPICSNTHASE"/>
</dbReference>
<dbReference type="EC" id="4.3.3.7" evidence="4 12"/>
<dbReference type="InterPro" id="IPR013785">
    <property type="entry name" value="Aldolase_TIM"/>
</dbReference>
<comment type="similarity">
    <text evidence="3 12 13">Belongs to the DapA family.</text>
</comment>
<feature type="binding site" evidence="12">
    <location>
        <position position="46"/>
    </location>
    <ligand>
        <name>pyruvate</name>
        <dbReference type="ChEBI" id="CHEBI:15361"/>
    </ligand>
</feature>
<feature type="site" description="Part of a proton relay during catalysis" evidence="12">
    <location>
        <position position="45"/>
    </location>
</feature>
<dbReference type="InterPro" id="IPR005263">
    <property type="entry name" value="DapA"/>
</dbReference>
<evidence type="ECO:0000256" key="8">
    <source>
        <dbReference type="ARBA" id="ARBA00023154"/>
    </source>
</evidence>
<keyword evidence="10 12" id="KW-0704">Schiff base</keyword>
<comment type="catalytic activity">
    <reaction evidence="11 12">
        <text>L-aspartate 4-semialdehyde + pyruvate = (2S,4S)-4-hydroxy-2,3,4,5-tetrahydrodipicolinate + H2O + H(+)</text>
        <dbReference type="Rhea" id="RHEA:34171"/>
        <dbReference type="ChEBI" id="CHEBI:15361"/>
        <dbReference type="ChEBI" id="CHEBI:15377"/>
        <dbReference type="ChEBI" id="CHEBI:15378"/>
        <dbReference type="ChEBI" id="CHEBI:67139"/>
        <dbReference type="ChEBI" id="CHEBI:537519"/>
        <dbReference type="EC" id="4.3.3.7"/>
    </reaction>
</comment>
<dbReference type="InterPro" id="IPR020625">
    <property type="entry name" value="Schiff_base-form_aldolases_AS"/>
</dbReference>
<keyword evidence="7 12" id="KW-0220">Diaminopimelate biosynthesis</keyword>
<evidence type="ECO:0000256" key="6">
    <source>
        <dbReference type="ARBA" id="ARBA00022605"/>
    </source>
</evidence>
<evidence type="ECO:0000256" key="11">
    <source>
        <dbReference type="ARBA" id="ARBA00047836"/>
    </source>
</evidence>
<reference evidence="14 15" key="1">
    <citation type="submission" date="2023-06" db="EMBL/GenBank/DDBJ databases">
        <title>Sporosarcina sp. nov., isolated from Korean traditional fermented seafood 'Jeotgal'.</title>
        <authorList>
            <person name="Yang A.-I."/>
            <person name="Shin N.-R."/>
        </authorList>
    </citation>
    <scope>NUCLEOTIDE SEQUENCE [LARGE SCALE GENOMIC DNA]</scope>
    <source>
        <strain evidence="14 15">KCTC3840</strain>
    </source>
</reference>
<evidence type="ECO:0000256" key="1">
    <source>
        <dbReference type="ARBA" id="ARBA00003294"/>
    </source>
</evidence>
<dbReference type="EMBL" id="JAUBDH010000002">
    <property type="protein sequence ID" value="MDW0109176.1"/>
    <property type="molecule type" value="Genomic_DNA"/>
</dbReference>
<dbReference type="CDD" id="cd00950">
    <property type="entry name" value="DHDPS"/>
    <property type="match status" value="1"/>
</dbReference>
<name>A0ABU4FWU0_9BACL</name>
<keyword evidence="6 12" id="KW-0028">Amino-acid biosynthesis</keyword>
<accession>A0ABU4FWU0</accession>
<keyword evidence="5 12" id="KW-0963">Cytoplasm</keyword>
<protein>
    <recommendedName>
        <fullName evidence="4 12">4-hydroxy-tetrahydrodipicolinate synthase</fullName>
        <shortName evidence="12">HTPA synthase</shortName>
        <ecNumber evidence="4 12">4.3.3.7</ecNumber>
    </recommendedName>
</protein>
<feature type="active site" description="Proton donor/acceptor" evidence="12">
    <location>
        <position position="134"/>
    </location>
</feature>
<sequence length="297" mass="32183">MRLGSIGTAMVTPFNHEGEIDYEAVTQLIHHLLENGTDSLIVNGTTAESPTLSEQEKEQMLAHVISVVNKRIPVIAGTGTNDTRSSIEATKIAERLGADGIMSVVPYYNKPDQEGIYEHFTAIAASTVLPVLLYNIPGRSGVNMTSDTVIKLSKIPNIQAVKEASGDLVQMAEIINGTDETFKVYSGDDALVLPLLAIGGDGIISVASHIVGLEIQRMIQDFNDGKNAKSASMHQALLPLFQAVFSKPNPVPIKYYLKKVGVPVGDVRLPLVGILKKDSFLDSVLDRFRQVTRSNME</sequence>
<evidence type="ECO:0000256" key="13">
    <source>
        <dbReference type="PIRNR" id="PIRNR001365"/>
    </source>
</evidence>
<dbReference type="Proteomes" id="UP001280629">
    <property type="component" value="Unassembled WGS sequence"/>
</dbReference>
<dbReference type="InterPro" id="IPR002220">
    <property type="entry name" value="DapA-like"/>
</dbReference>